<evidence type="ECO:0000256" key="4">
    <source>
        <dbReference type="ARBA" id="ARBA00023125"/>
    </source>
</evidence>
<dbReference type="GO" id="GO:0043565">
    <property type="term" value="F:sequence-specific DNA binding"/>
    <property type="evidence" value="ECO:0007669"/>
    <property type="project" value="TreeGrafter"/>
</dbReference>
<keyword evidence="5" id="KW-0804">Transcription</keyword>
<dbReference type="InterPro" id="IPR036388">
    <property type="entry name" value="WH-like_DNA-bd_sf"/>
</dbReference>
<evidence type="ECO:0000313" key="9">
    <source>
        <dbReference type="Proteomes" id="UP001139012"/>
    </source>
</evidence>
<dbReference type="InterPro" id="IPR000847">
    <property type="entry name" value="LysR_HTH_N"/>
</dbReference>
<dbReference type="Proteomes" id="UP001139054">
    <property type="component" value="Unassembled WGS sequence"/>
</dbReference>
<evidence type="ECO:0000256" key="3">
    <source>
        <dbReference type="ARBA" id="ARBA00023015"/>
    </source>
</evidence>
<feature type="domain" description="HTH lysR-type" evidence="6">
    <location>
        <begin position="5"/>
        <end position="62"/>
    </location>
</feature>
<gene>
    <name evidence="8" type="ORF">L6637_26595</name>
    <name evidence="7" type="ORF">L6654_15430</name>
</gene>
<dbReference type="Gene3D" id="1.10.10.10">
    <property type="entry name" value="Winged helix-like DNA-binding domain superfamily/Winged helix DNA-binding domain"/>
    <property type="match status" value="1"/>
</dbReference>
<keyword evidence="4" id="KW-0238">DNA-binding</keyword>
<dbReference type="Pfam" id="PF00126">
    <property type="entry name" value="HTH_1"/>
    <property type="match status" value="1"/>
</dbReference>
<proteinExistence type="inferred from homology"/>
<dbReference type="SUPFAM" id="SSF53850">
    <property type="entry name" value="Periplasmic binding protein-like II"/>
    <property type="match status" value="1"/>
</dbReference>
<organism evidence="7 10">
    <name type="scientific">Bradyrhizobium zhengyangense</name>
    <dbReference type="NCBI Taxonomy" id="2911009"/>
    <lineage>
        <taxon>Bacteria</taxon>
        <taxon>Pseudomonadati</taxon>
        <taxon>Pseudomonadota</taxon>
        <taxon>Alphaproteobacteria</taxon>
        <taxon>Hyphomicrobiales</taxon>
        <taxon>Nitrobacteraceae</taxon>
        <taxon>Bradyrhizobium</taxon>
    </lineage>
</organism>
<evidence type="ECO:0000256" key="2">
    <source>
        <dbReference type="ARBA" id="ARBA00009437"/>
    </source>
</evidence>
<dbReference type="InterPro" id="IPR005119">
    <property type="entry name" value="LysR_subst-bd"/>
</dbReference>
<dbReference type="GO" id="GO:0010628">
    <property type="term" value="P:positive regulation of gene expression"/>
    <property type="evidence" value="ECO:0007669"/>
    <property type="project" value="TreeGrafter"/>
</dbReference>
<evidence type="ECO:0000313" key="7">
    <source>
        <dbReference type="EMBL" id="MCG2628025.1"/>
    </source>
</evidence>
<evidence type="ECO:0000313" key="10">
    <source>
        <dbReference type="Proteomes" id="UP001139054"/>
    </source>
</evidence>
<dbReference type="InterPro" id="IPR036390">
    <property type="entry name" value="WH_DNA-bd_sf"/>
</dbReference>
<evidence type="ECO:0000256" key="5">
    <source>
        <dbReference type="ARBA" id="ARBA00023163"/>
    </source>
</evidence>
<keyword evidence="3" id="KW-0805">Transcription regulation</keyword>
<dbReference type="AlphaFoldDB" id="A0A9X1RAJ1"/>
<accession>A0A9X1RAJ1</accession>
<comment type="similarity">
    <text evidence="2">Belongs to the LysR transcriptional regulatory family.</text>
</comment>
<dbReference type="EMBL" id="JAKLTY010000009">
    <property type="protein sequence ID" value="MCG2628025.1"/>
    <property type="molecule type" value="Genomic_DNA"/>
</dbReference>
<dbReference type="Pfam" id="PF03466">
    <property type="entry name" value="LysR_substrate"/>
    <property type="match status" value="1"/>
</dbReference>
<dbReference type="PANTHER" id="PTHR30427:SF1">
    <property type="entry name" value="TRANSCRIPTIONAL ACTIVATOR PROTEIN LYSR"/>
    <property type="match status" value="1"/>
</dbReference>
<dbReference type="RefSeq" id="WP_128929535.1">
    <property type="nucleotide sequence ID" value="NZ_JAKLTY010000009.1"/>
</dbReference>
<comment type="function">
    <text evidence="1">NodD regulates the expression of the nodABCFE genes which encode other nodulation proteins. NodD is also a negative regulator of its own expression. Binds flavonoids as inducers.</text>
</comment>
<evidence type="ECO:0000256" key="1">
    <source>
        <dbReference type="ARBA" id="ARBA00003502"/>
    </source>
</evidence>
<dbReference type="Proteomes" id="UP001139012">
    <property type="component" value="Unassembled WGS sequence"/>
</dbReference>
<evidence type="ECO:0000313" key="8">
    <source>
        <dbReference type="EMBL" id="MCG2670542.1"/>
    </source>
</evidence>
<dbReference type="PROSITE" id="PS50931">
    <property type="entry name" value="HTH_LYSR"/>
    <property type="match status" value="1"/>
</dbReference>
<dbReference type="Gene3D" id="3.40.190.290">
    <property type="match status" value="1"/>
</dbReference>
<keyword evidence="9" id="KW-1185">Reference proteome</keyword>
<sequence length="311" mass="33820">MARALSSREIDAFRAMMQCGTTLAAAEILNTTQPSVSRLLAQAQDAVKFRLFDYRRGRLVPTPEAKMLFEIVQKHYLGLETIQQAAESIRSSGTGLLRIAATPSLAMGVIPTIMKAFRQSSPGVSINLQTGGSLQIRDGLLNGIYDVGLTTSGAHFRTGEFEIEVCDESEALCAVCANSPLASKKEVAVSDFQEATLLTLNRGDDLSDLWRQTLAQHGVKPSSEIEVTYSAILCSLAAADLGIGVVSPYIKPLISDNVRFVRISPRISVKMFAIFPGHLVKSSLSQRFTRSLKETFLHNDPHVVKCGDCTE</sequence>
<dbReference type="EMBL" id="JAKLUA010000009">
    <property type="protein sequence ID" value="MCG2670542.1"/>
    <property type="molecule type" value="Genomic_DNA"/>
</dbReference>
<comment type="caution">
    <text evidence="7">The sequence shown here is derived from an EMBL/GenBank/DDBJ whole genome shotgun (WGS) entry which is preliminary data.</text>
</comment>
<evidence type="ECO:0000259" key="6">
    <source>
        <dbReference type="PROSITE" id="PS50931"/>
    </source>
</evidence>
<dbReference type="GO" id="GO:0003700">
    <property type="term" value="F:DNA-binding transcription factor activity"/>
    <property type="evidence" value="ECO:0007669"/>
    <property type="project" value="InterPro"/>
</dbReference>
<protein>
    <submittedName>
        <fullName evidence="7">LysR substrate-binding domain-containing protein</fullName>
    </submittedName>
</protein>
<dbReference type="SUPFAM" id="SSF46785">
    <property type="entry name" value="Winged helix' DNA-binding domain"/>
    <property type="match status" value="1"/>
</dbReference>
<dbReference type="PANTHER" id="PTHR30427">
    <property type="entry name" value="TRANSCRIPTIONAL ACTIVATOR PROTEIN LYSR"/>
    <property type="match status" value="1"/>
</dbReference>
<reference evidence="7" key="1">
    <citation type="submission" date="2022-01" db="EMBL/GenBank/DDBJ databases">
        <title>Genome sequnece data of strain Bradyrhizobium sp. nov.</title>
        <authorList>
            <person name="Zhang J."/>
        </authorList>
    </citation>
    <scope>NUCLEOTIDE SEQUENCE</scope>
    <source>
        <strain evidence="8">WYCCWR 12774</strain>
        <strain evidence="7">WYCCWR 13023</strain>
    </source>
</reference>
<name>A0A9X1RAJ1_9BRAD</name>